<feature type="compositionally biased region" description="Acidic residues" evidence="1">
    <location>
        <begin position="237"/>
        <end position="253"/>
    </location>
</feature>
<feature type="region of interest" description="Disordered" evidence="1">
    <location>
        <begin position="104"/>
        <end position="189"/>
    </location>
</feature>
<organism evidence="3 4">
    <name type="scientific">Rothia koreensis</name>
    <dbReference type="NCBI Taxonomy" id="592378"/>
    <lineage>
        <taxon>Bacteria</taxon>
        <taxon>Bacillati</taxon>
        <taxon>Actinomycetota</taxon>
        <taxon>Actinomycetes</taxon>
        <taxon>Micrococcales</taxon>
        <taxon>Micrococcaceae</taxon>
        <taxon>Rothia</taxon>
    </lineage>
</organism>
<evidence type="ECO:0008006" key="5">
    <source>
        <dbReference type="Google" id="ProtNLM"/>
    </source>
</evidence>
<feature type="region of interest" description="Disordered" evidence="1">
    <location>
        <begin position="201"/>
        <end position="256"/>
    </location>
</feature>
<reference evidence="3 4" key="1">
    <citation type="submission" date="2019-12" db="EMBL/GenBank/DDBJ databases">
        <authorList>
            <person name="Li J."/>
            <person name="Shi Y."/>
            <person name="Xu G."/>
            <person name="Xiao D."/>
            <person name="Ran X."/>
        </authorList>
    </citation>
    <scope>NUCLEOTIDE SEQUENCE [LARGE SCALE GENOMIC DNA]</scope>
    <source>
        <strain evidence="3 4">JCM 15915</strain>
    </source>
</reference>
<comment type="caution">
    <text evidence="3">The sequence shown here is derived from an EMBL/GenBank/DDBJ whole genome shotgun (WGS) entry which is preliminary data.</text>
</comment>
<feature type="region of interest" description="Disordered" evidence="1">
    <location>
        <begin position="292"/>
        <end position="349"/>
    </location>
</feature>
<proteinExistence type="predicted"/>
<dbReference type="Proteomes" id="UP000462152">
    <property type="component" value="Unassembled WGS sequence"/>
</dbReference>
<dbReference type="RefSeq" id="WP_129315972.1">
    <property type="nucleotide sequence ID" value="NZ_NOIQ01000015.1"/>
</dbReference>
<feature type="compositionally biased region" description="Low complexity" evidence="1">
    <location>
        <begin position="292"/>
        <end position="324"/>
    </location>
</feature>
<name>A0A7K1LKD2_9MICC</name>
<dbReference type="EMBL" id="WOGT01000007">
    <property type="protein sequence ID" value="MUN55661.1"/>
    <property type="molecule type" value="Genomic_DNA"/>
</dbReference>
<feature type="compositionally biased region" description="Acidic residues" evidence="1">
    <location>
        <begin position="104"/>
        <end position="115"/>
    </location>
</feature>
<sequence>MTQAIQLGTVLGGRYKVTAQIVTTAAQDQVLDGKDQVLERKVSILVASAEHSDLLIENARDIATGSRSGSLQVLDLGQSDEVTYLITSHAPANDLLDLLLTESREEEGSENEELGGEIFGADSAPAATSSDYEQVGTVTSPQEEVAQDHAEETSPVTEWTDADYEAFGEEPPARRSSQSSQGGGTLFDRAATDVAGGSSAAAAASLRDEDSSYDGDNRYQYQDDDFAPAGDYGNYGDYDEPEEPYYDDDDEYYDDRPRRRTPAGVWITAAVVVILLVLLVIFGFNKLGSLVSGSSSSPSGTVSSAESGSESPSESQTSTSGSSTKPEVANVSRVIPDNPDFMSDQDSTLSKAFDGNPSSYWTSYGFSNPSFGQLIQGLGIAAELKEPTKVKQVTVNTPKSNGGQFTVYTSDSPSIDGATKAGEGSFSNGPTTVDLSGDAASKDAKYVIVYVTQLPQVSQPIGGYNYGLHVGEISVK</sequence>
<evidence type="ECO:0000313" key="4">
    <source>
        <dbReference type="Proteomes" id="UP000462152"/>
    </source>
</evidence>
<accession>A0A7K1LKD2</accession>
<gene>
    <name evidence="3" type="ORF">GMA10_10635</name>
</gene>
<evidence type="ECO:0000256" key="1">
    <source>
        <dbReference type="SAM" id="MobiDB-lite"/>
    </source>
</evidence>
<feature type="compositionally biased region" description="Polar residues" evidence="1">
    <location>
        <begin position="126"/>
        <end position="142"/>
    </location>
</feature>
<keyword evidence="2" id="KW-0472">Membrane</keyword>
<evidence type="ECO:0000313" key="3">
    <source>
        <dbReference type="EMBL" id="MUN55661.1"/>
    </source>
</evidence>
<protein>
    <recommendedName>
        <fullName evidence="5">Serine/threonine protein kinase</fullName>
    </recommendedName>
</protein>
<dbReference type="AlphaFoldDB" id="A0A7K1LKD2"/>
<dbReference type="OrthoDB" id="4961075at2"/>
<evidence type="ECO:0000256" key="2">
    <source>
        <dbReference type="SAM" id="Phobius"/>
    </source>
</evidence>
<keyword evidence="2" id="KW-0812">Transmembrane</keyword>
<keyword evidence="4" id="KW-1185">Reference proteome</keyword>
<keyword evidence="2" id="KW-1133">Transmembrane helix</keyword>
<dbReference type="SUPFAM" id="SSF49785">
    <property type="entry name" value="Galactose-binding domain-like"/>
    <property type="match status" value="1"/>
</dbReference>
<feature type="transmembrane region" description="Helical" evidence="2">
    <location>
        <begin position="263"/>
        <end position="284"/>
    </location>
</feature>
<dbReference type="Gene3D" id="2.60.120.260">
    <property type="entry name" value="Galactose-binding domain-like"/>
    <property type="match status" value="1"/>
</dbReference>
<dbReference type="InterPro" id="IPR008979">
    <property type="entry name" value="Galactose-bd-like_sf"/>
</dbReference>